<feature type="chain" id="PRO_5031436906" description="Extracellular membrane protein CFEM domain-containing protein" evidence="2">
    <location>
        <begin position="20"/>
        <end position="340"/>
    </location>
</feature>
<feature type="region of interest" description="Disordered" evidence="1">
    <location>
        <begin position="92"/>
        <end position="207"/>
    </location>
</feature>
<organism evidence="3 4">
    <name type="scientific">Aspergillus puulaauensis</name>
    <dbReference type="NCBI Taxonomy" id="1220207"/>
    <lineage>
        <taxon>Eukaryota</taxon>
        <taxon>Fungi</taxon>
        <taxon>Dikarya</taxon>
        <taxon>Ascomycota</taxon>
        <taxon>Pezizomycotina</taxon>
        <taxon>Eurotiomycetes</taxon>
        <taxon>Eurotiomycetidae</taxon>
        <taxon>Eurotiales</taxon>
        <taxon>Aspergillaceae</taxon>
        <taxon>Aspergillus</taxon>
    </lineage>
</organism>
<dbReference type="EMBL" id="AP024445">
    <property type="protein sequence ID" value="BCS22161.1"/>
    <property type="molecule type" value="Genomic_DNA"/>
</dbReference>
<evidence type="ECO:0000256" key="1">
    <source>
        <dbReference type="SAM" id="MobiDB-lite"/>
    </source>
</evidence>
<dbReference type="RefSeq" id="XP_041554355.1">
    <property type="nucleotide sequence ID" value="XM_041701472.1"/>
</dbReference>
<gene>
    <name evidence="3" type="ORF">APUU_30386A</name>
</gene>
<dbReference type="GeneID" id="64972166"/>
<protein>
    <recommendedName>
        <fullName evidence="5">Extracellular membrane protein CFEM domain-containing protein</fullName>
    </recommendedName>
</protein>
<reference evidence="3" key="1">
    <citation type="submission" date="2021-01" db="EMBL/GenBank/DDBJ databases">
        <authorList>
            <consortium name="Aspergillus puulaauensis MK2 genome sequencing consortium"/>
            <person name="Kazuki M."/>
            <person name="Futagami T."/>
        </authorList>
    </citation>
    <scope>NUCLEOTIDE SEQUENCE</scope>
    <source>
        <strain evidence="3">MK2</strain>
    </source>
</reference>
<dbReference type="AlphaFoldDB" id="A0A7R7XIR1"/>
<keyword evidence="2" id="KW-0732">Signal</keyword>
<dbReference type="KEGG" id="apuu:APUU_30386A"/>
<evidence type="ECO:0000313" key="3">
    <source>
        <dbReference type="EMBL" id="BCS22161.1"/>
    </source>
</evidence>
<dbReference type="OrthoDB" id="4506991at2759"/>
<reference evidence="3" key="2">
    <citation type="submission" date="2021-02" db="EMBL/GenBank/DDBJ databases">
        <title>Aspergillus puulaauensis MK2 genome sequence.</title>
        <authorList>
            <person name="Futagami T."/>
            <person name="Mori K."/>
            <person name="Kadooka C."/>
            <person name="Tanaka T."/>
        </authorList>
    </citation>
    <scope>NUCLEOTIDE SEQUENCE</scope>
    <source>
        <strain evidence="3">MK2</strain>
    </source>
</reference>
<keyword evidence="4" id="KW-1185">Reference proteome</keyword>
<dbReference type="Proteomes" id="UP000654913">
    <property type="component" value="Chromosome 3"/>
</dbReference>
<feature type="compositionally biased region" description="Basic and acidic residues" evidence="1">
    <location>
        <begin position="184"/>
        <end position="196"/>
    </location>
</feature>
<evidence type="ECO:0000313" key="4">
    <source>
        <dbReference type="Proteomes" id="UP000654913"/>
    </source>
</evidence>
<evidence type="ECO:0008006" key="5">
    <source>
        <dbReference type="Google" id="ProtNLM"/>
    </source>
</evidence>
<accession>A0A7R7XIR1</accession>
<feature type="region of interest" description="Disordered" evidence="1">
    <location>
        <begin position="225"/>
        <end position="314"/>
    </location>
</feature>
<name>A0A7R7XIR1_9EURO</name>
<feature type="signal peptide" evidence="2">
    <location>
        <begin position="1"/>
        <end position="19"/>
    </location>
</feature>
<proteinExistence type="predicted"/>
<sequence>MHLTLQTLTLLGSLSFTLAEKSLDLGYLKCASAIAQSTEFPSCKSSYKLDCFCEALKVGHGSTARLQITQGAEDVCAENGVPREEITKYLCDDTAVPASPRRGSTPMVRLSGQQEEGQEQEQQKPNVENPEDSDKEHGGCDEPETTPSKRAIQPDSARLLIPQNDPEPDTKSDEDNSEPDDEDKDKGDDKDGEERNAATNDEVDTNAAVAVVTVIETVCACDEEATAAPDSEHSPETSAVGEAETPEPTSGAMHETEGVESSAAETTGDAVSTVRAASSNDAGATPVPTGVDGERQNGPNESDSARPSGETYEGGAMVNGVSKGVMIVGVLGVVGGLVLL</sequence>
<evidence type="ECO:0000256" key="2">
    <source>
        <dbReference type="SAM" id="SignalP"/>
    </source>
</evidence>